<dbReference type="PROSITE" id="PS50943">
    <property type="entry name" value="HTH_CROC1"/>
    <property type="match status" value="1"/>
</dbReference>
<evidence type="ECO:0000313" key="4">
    <source>
        <dbReference type="Proteomes" id="UP000571017"/>
    </source>
</evidence>
<reference evidence="3 4" key="1">
    <citation type="journal article" date="2004" name="Extremophiles">
        <title>Halobacillus locisalis sp. nov., a halophilic bacterium isolated from a marine solar saltern of the Yellow Sea in Korea.</title>
        <authorList>
            <person name="Yoon J.H."/>
            <person name="Kang K.H."/>
            <person name="Oh T.K."/>
            <person name="Park Y.H."/>
        </authorList>
    </citation>
    <scope>NUCLEOTIDE SEQUENCE [LARGE SCALE GENOMIC DNA]</scope>
    <source>
        <strain evidence="3 4">KCTC 3788</strain>
    </source>
</reference>
<dbReference type="Proteomes" id="UP000571017">
    <property type="component" value="Unassembled WGS sequence"/>
</dbReference>
<dbReference type="AlphaFoldDB" id="A0A838CXZ5"/>
<dbReference type="RefSeq" id="WP_181473881.1">
    <property type="nucleotide sequence ID" value="NZ_JACEFG010000005.1"/>
</dbReference>
<protein>
    <submittedName>
        <fullName evidence="3">Helix-turn-helix transcriptional regulator</fullName>
    </submittedName>
</protein>
<dbReference type="InterPro" id="IPR001387">
    <property type="entry name" value="Cro/C1-type_HTH"/>
</dbReference>
<feature type="region of interest" description="Disordered" evidence="1">
    <location>
        <begin position="102"/>
        <end position="122"/>
    </location>
</feature>
<dbReference type="Pfam" id="PF01381">
    <property type="entry name" value="HTH_3"/>
    <property type="match status" value="1"/>
</dbReference>
<sequence length="122" mass="14120">MEEIEKKEVVSLKEAVVYRIRELMKINNIRSVHKLAHISEVRQSTLNEILKGRSSHPNILTISKVAHGCDITLQEFFDHPIFSRVEGMPNLQSKKQVIKKSEETSPSLFDELESEQELEKHI</sequence>
<dbReference type="InterPro" id="IPR010982">
    <property type="entry name" value="Lambda_DNA-bd_dom_sf"/>
</dbReference>
<evidence type="ECO:0000313" key="3">
    <source>
        <dbReference type="EMBL" id="MBA2176820.1"/>
    </source>
</evidence>
<evidence type="ECO:0000259" key="2">
    <source>
        <dbReference type="PROSITE" id="PS50943"/>
    </source>
</evidence>
<organism evidence="3 4">
    <name type="scientific">Halobacillus locisalis</name>
    <dbReference type="NCBI Taxonomy" id="220753"/>
    <lineage>
        <taxon>Bacteria</taxon>
        <taxon>Bacillati</taxon>
        <taxon>Bacillota</taxon>
        <taxon>Bacilli</taxon>
        <taxon>Bacillales</taxon>
        <taxon>Bacillaceae</taxon>
        <taxon>Halobacillus</taxon>
    </lineage>
</organism>
<feature type="domain" description="HTH cro/C1-type" evidence="2">
    <location>
        <begin position="20"/>
        <end position="76"/>
    </location>
</feature>
<dbReference type="SUPFAM" id="SSF47413">
    <property type="entry name" value="lambda repressor-like DNA-binding domains"/>
    <property type="match status" value="1"/>
</dbReference>
<comment type="caution">
    <text evidence="3">The sequence shown here is derived from an EMBL/GenBank/DDBJ whole genome shotgun (WGS) entry which is preliminary data.</text>
</comment>
<dbReference type="EMBL" id="JACEFG010000005">
    <property type="protein sequence ID" value="MBA2176820.1"/>
    <property type="molecule type" value="Genomic_DNA"/>
</dbReference>
<proteinExistence type="predicted"/>
<keyword evidence="4" id="KW-1185">Reference proteome</keyword>
<evidence type="ECO:0000256" key="1">
    <source>
        <dbReference type="SAM" id="MobiDB-lite"/>
    </source>
</evidence>
<dbReference type="Gene3D" id="1.10.260.40">
    <property type="entry name" value="lambda repressor-like DNA-binding domains"/>
    <property type="match status" value="1"/>
</dbReference>
<name>A0A838CXZ5_9BACI</name>
<accession>A0A838CXZ5</accession>
<gene>
    <name evidence="3" type="ORF">H0266_18230</name>
</gene>
<dbReference type="GO" id="GO:0003677">
    <property type="term" value="F:DNA binding"/>
    <property type="evidence" value="ECO:0007669"/>
    <property type="project" value="InterPro"/>
</dbReference>
<dbReference type="CDD" id="cd00093">
    <property type="entry name" value="HTH_XRE"/>
    <property type="match status" value="1"/>
</dbReference>
<dbReference type="SMART" id="SM00530">
    <property type="entry name" value="HTH_XRE"/>
    <property type="match status" value="1"/>
</dbReference>